<dbReference type="Proteomes" id="UP000696294">
    <property type="component" value="Unassembled WGS sequence"/>
</dbReference>
<evidence type="ECO:0000313" key="1">
    <source>
        <dbReference type="EMBL" id="NJP93061.1"/>
    </source>
</evidence>
<accession>A0ABX1BBA4</accession>
<name>A0ABX1BBA4_9ACTN</name>
<organism evidence="1 2">
    <name type="scientific">Nonomuraea composti</name>
    <dbReference type="NCBI Taxonomy" id="2720023"/>
    <lineage>
        <taxon>Bacteria</taxon>
        <taxon>Bacillati</taxon>
        <taxon>Actinomycetota</taxon>
        <taxon>Actinomycetes</taxon>
        <taxon>Streptosporangiales</taxon>
        <taxon>Streptosporangiaceae</taxon>
        <taxon>Nonomuraea</taxon>
    </lineage>
</organism>
<dbReference type="EMBL" id="JAATEP010000020">
    <property type="protein sequence ID" value="NJP93061.1"/>
    <property type="molecule type" value="Genomic_DNA"/>
</dbReference>
<sequence length="73" mass="7609">MVDGVPGTFGLDGPVVQFATEQIVIDRGTGRLLGKQGLTPEGAAWRAGIVRSTGWSDVRPVSPAGCVRCTARL</sequence>
<evidence type="ECO:0000313" key="2">
    <source>
        <dbReference type="Proteomes" id="UP000696294"/>
    </source>
</evidence>
<gene>
    <name evidence="1" type="ORF">HCN51_27040</name>
</gene>
<protein>
    <submittedName>
        <fullName evidence="1">Uncharacterized protein</fullName>
    </submittedName>
</protein>
<dbReference type="RefSeq" id="WP_168012853.1">
    <property type="nucleotide sequence ID" value="NZ_JAATEP010000020.1"/>
</dbReference>
<keyword evidence="2" id="KW-1185">Reference proteome</keyword>
<proteinExistence type="predicted"/>
<reference evidence="1 2" key="1">
    <citation type="submission" date="2020-03" db="EMBL/GenBank/DDBJ databases">
        <title>WGS of actinomycetes isolated from Thailand.</title>
        <authorList>
            <person name="Thawai C."/>
        </authorList>
    </citation>
    <scope>NUCLEOTIDE SEQUENCE [LARGE SCALE GENOMIC DNA]</scope>
    <source>
        <strain evidence="1 2">FMUSA5-5</strain>
    </source>
</reference>
<comment type="caution">
    <text evidence="1">The sequence shown here is derived from an EMBL/GenBank/DDBJ whole genome shotgun (WGS) entry which is preliminary data.</text>
</comment>